<proteinExistence type="predicted"/>
<protein>
    <submittedName>
        <fullName evidence="2">Uncharacterized protein</fullName>
    </submittedName>
</protein>
<organism evidence="2 3">
    <name type="scientific">Abeliophyllum distichum</name>
    <dbReference type="NCBI Taxonomy" id="126358"/>
    <lineage>
        <taxon>Eukaryota</taxon>
        <taxon>Viridiplantae</taxon>
        <taxon>Streptophyta</taxon>
        <taxon>Embryophyta</taxon>
        <taxon>Tracheophyta</taxon>
        <taxon>Spermatophyta</taxon>
        <taxon>Magnoliopsida</taxon>
        <taxon>eudicotyledons</taxon>
        <taxon>Gunneridae</taxon>
        <taxon>Pentapetalae</taxon>
        <taxon>asterids</taxon>
        <taxon>lamiids</taxon>
        <taxon>Lamiales</taxon>
        <taxon>Oleaceae</taxon>
        <taxon>Forsythieae</taxon>
        <taxon>Abeliophyllum</taxon>
    </lineage>
</organism>
<feature type="compositionally biased region" description="Polar residues" evidence="1">
    <location>
        <begin position="118"/>
        <end position="127"/>
    </location>
</feature>
<evidence type="ECO:0000313" key="2">
    <source>
        <dbReference type="EMBL" id="KAL2464870.1"/>
    </source>
</evidence>
<feature type="region of interest" description="Disordered" evidence="1">
    <location>
        <begin position="108"/>
        <end position="153"/>
    </location>
</feature>
<sequence length="228" mass="25412">MSENADELWFLLGDNKVAQFSLMEFLIVICLNADNEAEVWAYEAIPGLADKWAIRKEWTKISRMLNWQATDISTTKVIAAILDDPQIENEYNQGLYIPARVPHHISDTSLVGKEGHSPTVQWSSTPHRPSPSLPPTHCRRTSPRMSRTPSPVIRQSSIAHAGSNEVVMEMDTRDQPNVEMGIWMDMETEVVTGQSDVEIDGVTDRDSVVKTDGVTDGMVTAMETSGQE</sequence>
<evidence type="ECO:0000256" key="1">
    <source>
        <dbReference type="SAM" id="MobiDB-lite"/>
    </source>
</evidence>
<dbReference type="EMBL" id="JBFOLK010000013">
    <property type="protein sequence ID" value="KAL2464870.1"/>
    <property type="molecule type" value="Genomic_DNA"/>
</dbReference>
<gene>
    <name evidence="2" type="ORF">Adt_40721</name>
</gene>
<keyword evidence="3" id="KW-1185">Reference proteome</keyword>
<name>A0ABD1PLU0_9LAMI</name>
<comment type="caution">
    <text evidence="2">The sequence shown here is derived from an EMBL/GenBank/DDBJ whole genome shotgun (WGS) entry which is preliminary data.</text>
</comment>
<accession>A0ABD1PLU0</accession>
<dbReference type="AlphaFoldDB" id="A0ABD1PLU0"/>
<dbReference type="Proteomes" id="UP001604336">
    <property type="component" value="Unassembled WGS sequence"/>
</dbReference>
<reference evidence="3" key="1">
    <citation type="submission" date="2024-07" db="EMBL/GenBank/DDBJ databases">
        <title>Two chromosome-level genome assemblies of Korean endemic species Abeliophyllum distichum and Forsythia ovata (Oleaceae).</title>
        <authorList>
            <person name="Jang H."/>
        </authorList>
    </citation>
    <scope>NUCLEOTIDE SEQUENCE [LARGE SCALE GENOMIC DNA]</scope>
</reference>
<evidence type="ECO:0000313" key="3">
    <source>
        <dbReference type="Proteomes" id="UP001604336"/>
    </source>
</evidence>